<protein>
    <submittedName>
        <fullName evidence="2">Uncharacterized protein</fullName>
    </submittedName>
</protein>
<accession>A0ABQ6HTU9</accession>
<name>A0ABQ6HTU9_9MICO</name>
<dbReference type="EMBL" id="BSUJ01000001">
    <property type="protein sequence ID" value="GMA21128.1"/>
    <property type="molecule type" value="Genomic_DNA"/>
</dbReference>
<dbReference type="RefSeq" id="WP_241441428.1">
    <property type="nucleotide sequence ID" value="NZ_BSUJ01000001.1"/>
</dbReference>
<feature type="compositionally biased region" description="Basic and acidic residues" evidence="1">
    <location>
        <begin position="25"/>
        <end position="44"/>
    </location>
</feature>
<keyword evidence="3" id="KW-1185">Reference proteome</keyword>
<evidence type="ECO:0000313" key="2">
    <source>
        <dbReference type="EMBL" id="GMA21128.1"/>
    </source>
</evidence>
<organism evidence="2 3">
    <name type="scientific">Arsenicicoccus piscis</name>
    <dbReference type="NCBI Taxonomy" id="673954"/>
    <lineage>
        <taxon>Bacteria</taxon>
        <taxon>Bacillati</taxon>
        <taxon>Actinomycetota</taxon>
        <taxon>Actinomycetes</taxon>
        <taxon>Micrococcales</taxon>
        <taxon>Intrasporangiaceae</taxon>
        <taxon>Arsenicicoccus</taxon>
    </lineage>
</organism>
<dbReference type="Proteomes" id="UP001157109">
    <property type="component" value="Unassembled WGS sequence"/>
</dbReference>
<evidence type="ECO:0000313" key="3">
    <source>
        <dbReference type="Proteomes" id="UP001157109"/>
    </source>
</evidence>
<evidence type="ECO:0000256" key="1">
    <source>
        <dbReference type="SAM" id="MobiDB-lite"/>
    </source>
</evidence>
<comment type="caution">
    <text evidence="2">The sequence shown here is derived from an EMBL/GenBank/DDBJ whole genome shotgun (WGS) entry which is preliminary data.</text>
</comment>
<sequence length="88" mass="9887">MTTEDEEQQAGAQDAAAIHQVGQPPDERQRGDVAEQESRDDRRGPLQLVDPETDAGHHVRQREDDDVGVGRREGYTEAGEREQQPRAR</sequence>
<reference evidence="3" key="1">
    <citation type="journal article" date="2019" name="Int. J. Syst. Evol. Microbiol.">
        <title>The Global Catalogue of Microorganisms (GCM) 10K type strain sequencing project: providing services to taxonomists for standard genome sequencing and annotation.</title>
        <authorList>
            <consortium name="The Broad Institute Genomics Platform"/>
            <consortium name="The Broad Institute Genome Sequencing Center for Infectious Disease"/>
            <person name="Wu L."/>
            <person name="Ma J."/>
        </authorList>
    </citation>
    <scope>NUCLEOTIDE SEQUENCE [LARGE SCALE GENOMIC DNA]</scope>
    <source>
        <strain evidence="3">NBRC 105830</strain>
    </source>
</reference>
<proteinExistence type="predicted"/>
<feature type="region of interest" description="Disordered" evidence="1">
    <location>
        <begin position="1"/>
        <end position="88"/>
    </location>
</feature>
<feature type="compositionally biased region" description="Basic and acidic residues" evidence="1">
    <location>
        <begin position="54"/>
        <end position="88"/>
    </location>
</feature>
<gene>
    <name evidence="2" type="ORF">GCM10025862_31490</name>
</gene>